<feature type="compositionally biased region" description="Polar residues" evidence="1">
    <location>
        <begin position="197"/>
        <end position="215"/>
    </location>
</feature>
<keyword evidence="5" id="KW-1185">Reference proteome</keyword>
<evidence type="ECO:0000313" key="5">
    <source>
        <dbReference type="Proteomes" id="UP000009027"/>
    </source>
</evidence>
<proteinExistence type="predicted"/>
<dbReference type="VEuPathDB" id="TriTrypDB:TvY486_0040930"/>
<reference evidence="3 5" key="3">
    <citation type="journal article" date="2012" name="Proc. Natl. Acad. Sci. U.S.A.">
        <title>Antigenic diversity is generated by distinct evolutionary mechanisms in African trypanosome species.</title>
        <authorList>
            <person name="Jackson A.P."/>
            <person name="Berry A."/>
            <person name="Aslett M."/>
            <person name="Allison H.C."/>
            <person name="Burton P."/>
            <person name="Vavrova-Anderson J."/>
            <person name="Brown R."/>
            <person name="Browne H."/>
            <person name="Corton N."/>
            <person name="Hauser H."/>
            <person name="Gamble J."/>
            <person name="Gilderthorp R."/>
            <person name="Marcello L."/>
            <person name="McQuillan J."/>
            <person name="Otto T.D."/>
            <person name="Quail M.A."/>
            <person name="Sanders M.J."/>
            <person name="van Tonder A."/>
            <person name="Ginger M.L."/>
            <person name="Field M.C."/>
            <person name="Barry J.D."/>
            <person name="Hertz-Fowler C."/>
            <person name="Berriman M."/>
        </authorList>
    </citation>
    <scope>NUCLEOTIDE SEQUENCE</scope>
    <source>
        <strain evidence="3 5">Y486</strain>
    </source>
</reference>
<reference evidence="4" key="1">
    <citation type="submission" date="2011-08" db="EMBL/GenBank/DDBJ databases">
        <title>Alternative modes of VSG evolution in African trypanosomes.</title>
        <authorList>
            <person name="Jackson A.P."/>
            <person name="Hertz-Fowler C."/>
            <person name="Berriman M."/>
        </authorList>
    </citation>
    <scope>NUCLEOTIDE SEQUENCE</scope>
    <source>
        <strain evidence="4">Y486</strain>
    </source>
</reference>
<reference evidence="4" key="2">
    <citation type="submission" date="2011-08" db="EMBL/GenBank/DDBJ databases">
        <authorList>
            <person name="Aslett M."/>
        </authorList>
    </citation>
    <scope>NUCLEOTIDE SEQUENCE</scope>
    <source>
        <strain evidence="4">Y486</strain>
    </source>
</reference>
<sequence>MFKPFFLCAAAWCALCFATAHGQVAEDKDKDIHQQIAIDCEEANGHKINVSLAKSVGRYNFSCFKYGPDTSIGLSVEGSNTSKKLSGLGGSRAWCTYDGEVNDDNFTCGQKVPRSMFKFPRESCTVWEQEDAVPWFSTFVVDGKNVTCSVSGIYGDLIYSFKTEKAPDASKGHKNITLHVTVFASKGFLPPDPKPLSSHTQGLAHAVQTQNSHSSPKSKKESGPDVSNADLGSARHEAPSKPPRPTKQAVSAKPANTPGGIQNEKPGGSSWGVAQPGEWDKSAQAGSSGQKATVAEASCGHANAAVTLSLPMLLVRPFAG</sequence>
<dbReference type="AlphaFoldDB" id="F9WUD3"/>
<dbReference type="EMBL" id="CAEX01007151">
    <property type="protein sequence ID" value="CCD21182.1"/>
    <property type="molecule type" value="Genomic_DNA"/>
</dbReference>
<protein>
    <submittedName>
        <fullName evidence="3">Uncharacterized protein</fullName>
    </submittedName>
</protein>
<evidence type="ECO:0000256" key="2">
    <source>
        <dbReference type="SAM" id="SignalP"/>
    </source>
</evidence>
<keyword evidence="2" id="KW-0732">Signal</keyword>
<gene>
    <name evidence="3" type="ORF">TvY486_0040930</name>
</gene>
<dbReference type="Proteomes" id="UP000009027">
    <property type="component" value="Unassembled WGS sequence"/>
</dbReference>
<evidence type="ECO:0000256" key="1">
    <source>
        <dbReference type="SAM" id="MobiDB-lite"/>
    </source>
</evidence>
<evidence type="ECO:0000313" key="3">
    <source>
        <dbReference type="EMBL" id="CCD21182.1"/>
    </source>
</evidence>
<feature type="chain" id="PRO_5010833324" evidence="2">
    <location>
        <begin position="23"/>
        <end position="320"/>
    </location>
</feature>
<evidence type="ECO:0000313" key="4">
    <source>
        <dbReference type="EMBL" id="CCD21876.1"/>
    </source>
</evidence>
<dbReference type="EMBL" id="HE578922">
    <property type="protein sequence ID" value="CCD21876.1"/>
    <property type="molecule type" value="Genomic_DNA"/>
</dbReference>
<feature type="region of interest" description="Disordered" evidence="1">
    <location>
        <begin position="191"/>
        <end position="289"/>
    </location>
</feature>
<feature type="signal peptide" evidence="2">
    <location>
        <begin position="1"/>
        <end position="22"/>
    </location>
</feature>
<organism evidence="3 5">
    <name type="scientific">Trypanosoma vivax (strain Y486)</name>
    <dbReference type="NCBI Taxonomy" id="1055687"/>
    <lineage>
        <taxon>Eukaryota</taxon>
        <taxon>Discoba</taxon>
        <taxon>Euglenozoa</taxon>
        <taxon>Kinetoplastea</taxon>
        <taxon>Metakinetoplastina</taxon>
        <taxon>Trypanosomatida</taxon>
        <taxon>Trypanosomatidae</taxon>
        <taxon>Trypanosoma</taxon>
        <taxon>Duttonella</taxon>
    </lineage>
</organism>
<name>F9WUD3_TRYVY</name>
<accession>F9WUD3</accession>